<organism evidence="1 2">
    <name type="scientific">Leucosporidium creatinivorum</name>
    <dbReference type="NCBI Taxonomy" id="106004"/>
    <lineage>
        <taxon>Eukaryota</taxon>
        <taxon>Fungi</taxon>
        <taxon>Dikarya</taxon>
        <taxon>Basidiomycota</taxon>
        <taxon>Pucciniomycotina</taxon>
        <taxon>Microbotryomycetes</taxon>
        <taxon>Leucosporidiales</taxon>
        <taxon>Leucosporidium</taxon>
    </lineage>
</organism>
<evidence type="ECO:0000313" key="2">
    <source>
        <dbReference type="Proteomes" id="UP000193467"/>
    </source>
</evidence>
<protein>
    <recommendedName>
        <fullName evidence="3">F-box domain-containing protein</fullName>
    </recommendedName>
</protein>
<comment type="caution">
    <text evidence="1">The sequence shown here is derived from an EMBL/GenBank/DDBJ whole genome shotgun (WGS) entry which is preliminary data.</text>
</comment>
<accession>A0A1Y2F0F8</accession>
<name>A0A1Y2F0F8_9BASI</name>
<dbReference type="Proteomes" id="UP000193467">
    <property type="component" value="Unassembled WGS sequence"/>
</dbReference>
<dbReference type="InParanoid" id="A0A1Y2F0F8"/>
<evidence type="ECO:0000313" key="1">
    <source>
        <dbReference type="EMBL" id="ORY77197.1"/>
    </source>
</evidence>
<keyword evidence="2" id="KW-1185">Reference proteome</keyword>
<dbReference type="AlphaFoldDB" id="A0A1Y2F0F8"/>
<dbReference type="EMBL" id="MCGR01000032">
    <property type="protein sequence ID" value="ORY77197.1"/>
    <property type="molecule type" value="Genomic_DNA"/>
</dbReference>
<reference evidence="1 2" key="1">
    <citation type="submission" date="2016-07" db="EMBL/GenBank/DDBJ databases">
        <title>Pervasive Adenine N6-methylation of Active Genes in Fungi.</title>
        <authorList>
            <consortium name="DOE Joint Genome Institute"/>
            <person name="Mondo S.J."/>
            <person name="Dannebaum R.O."/>
            <person name="Kuo R.C."/>
            <person name="Labutti K."/>
            <person name="Haridas S."/>
            <person name="Kuo A."/>
            <person name="Salamov A."/>
            <person name="Ahrendt S.R."/>
            <person name="Lipzen A."/>
            <person name="Sullivan W."/>
            <person name="Andreopoulos W.B."/>
            <person name="Clum A."/>
            <person name="Lindquist E."/>
            <person name="Daum C."/>
            <person name="Ramamoorthy G.K."/>
            <person name="Gryganskyi A."/>
            <person name="Culley D."/>
            <person name="Magnuson J.K."/>
            <person name="James T.Y."/>
            <person name="O'Malley M.A."/>
            <person name="Stajich J.E."/>
            <person name="Spatafora J.W."/>
            <person name="Visel A."/>
            <person name="Grigoriev I.V."/>
        </authorList>
    </citation>
    <scope>NUCLEOTIDE SEQUENCE [LARGE SCALE GENOMIC DNA]</scope>
    <source>
        <strain evidence="1 2">62-1032</strain>
    </source>
</reference>
<gene>
    <name evidence="1" type="ORF">BCR35DRAFT_325553</name>
</gene>
<evidence type="ECO:0008006" key="3">
    <source>
        <dbReference type="Google" id="ProtNLM"/>
    </source>
</evidence>
<sequence>MTTSVAARLKGAILTLWTQLDVEKGCLPPKSCRWLLEELKELQELRLPAGYASSSRSLAEAIDILQATLSSTADPLPLADAAALSSLLTSAVTVLASPLPPSTTYDPSRPTLPSEIISLILHRLAAAERTSEVAACCLASRSFLPLAREALYHTLYLAIEDQKQDDEGEPLDLSNSAKRGSNLAINYGRLASSLPRHPHLGSLVRRMEVSCGNNNFSMDHVHTLDIFRVLLDACRPHHVKLGGAASSEASHFARVLWQSRQRFRSLHPGAFGEDEDELGSIDAALWRLLQEQDTLEDLSLAFDESMEAEVFTRCPFTLKQLHLVCYEPDFPTAPLLHSLLHYSAATLTRLSFPLDLAAKAYTAPKLSHFSHLQELSLWLRCPTPSNGSMESLDRTRCHALFADLPPSVQSMTVAGPRVHSRLPLVVPLDRLPSTLEFLDTGTISFSPSTLLALVRSPSIRIRRLRYFDGGRASGDSCDAEWNDDAIVELEASPAPKAFTRTSSYLYHHLVPLLAREDEVSDKLGDMEMNEWSGESLLQTEDASWDEVKVVLERLFPNGVEPSLVQLGGPFGAALLHRVFFELENSAYGKIPGGRQHIPWIEQITEAIRKDLCMFSRRWSSVAQILLFQHVELDLNYGKPDIWIKAIEARQNRGAPTSAILSLALTNKTISWKLPEKSKVPKATLRDVLKKASTLCSLSLTSLTVEQDDLAMASLRGLLLLLSSG</sequence>
<proteinExistence type="predicted"/>